<feature type="compositionally biased region" description="Polar residues" evidence="8">
    <location>
        <begin position="17"/>
        <end position="31"/>
    </location>
</feature>
<feature type="region of interest" description="Disordered" evidence="8">
    <location>
        <begin position="1"/>
        <end position="31"/>
    </location>
</feature>
<dbReference type="Pfam" id="PF20252">
    <property type="entry name" value="BIG2_C"/>
    <property type="match status" value="1"/>
</dbReference>
<feature type="compositionally biased region" description="Polar residues" evidence="8">
    <location>
        <begin position="425"/>
        <end position="434"/>
    </location>
</feature>
<feature type="region of interest" description="Disordered" evidence="8">
    <location>
        <begin position="678"/>
        <end position="730"/>
    </location>
</feature>
<dbReference type="InterPro" id="IPR046455">
    <property type="entry name" value="Sec7/BIG1-like_C"/>
</dbReference>
<evidence type="ECO:0000256" key="1">
    <source>
        <dbReference type="ARBA" id="ARBA00004370"/>
    </source>
</evidence>
<gene>
    <name evidence="10" type="ORF">GSTENG00019167001</name>
</gene>
<dbReference type="InterPro" id="IPR015403">
    <property type="entry name" value="Mon2/Sec7/BIG1-like_HDS"/>
</dbReference>
<dbReference type="Pfam" id="PF16213">
    <property type="entry name" value="DCB"/>
    <property type="match status" value="1"/>
</dbReference>
<dbReference type="SUPFAM" id="SSF48371">
    <property type="entry name" value="ARM repeat"/>
    <property type="match status" value="1"/>
</dbReference>
<dbReference type="InterPro" id="IPR000904">
    <property type="entry name" value="Sec7_dom"/>
</dbReference>
<keyword evidence="6" id="KW-0653">Protein transport</keyword>
<protein>
    <submittedName>
        <fullName evidence="10">(spotted green pufferfish) hypothetical protein</fullName>
    </submittedName>
</protein>
<dbReference type="FunFam" id="1.10.1000.11:FF:000003">
    <property type="entry name" value="Brefeldin A-inhibited guanine nucleotide-exchange protein 1"/>
    <property type="match status" value="1"/>
</dbReference>
<evidence type="ECO:0000256" key="4">
    <source>
        <dbReference type="ARBA" id="ARBA00022448"/>
    </source>
</evidence>
<feature type="domain" description="SEC7" evidence="9">
    <location>
        <begin position="735"/>
        <end position="924"/>
    </location>
</feature>
<evidence type="ECO:0000256" key="3">
    <source>
        <dbReference type="ARBA" id="ARBA00004601"/>
    </source>
</evidence>
<evidence type="ECO:0000256" key="5">
    <source>
        <dbReference type="ARBA" id="ARBA00022490"/>
    </source>
</evidence>
<sequence length="2016" mass="224896">MVFVQGREEIKEESKKLSPTSGDAKSSSSTLPPIKSKANFIEADKYFLPFELACQSKCPRIVITSLDCLQKLIAYGHLTGSAPDSTAPGKKLIDRIIETICACFQGPQTDEGVQLQIIKALLTAVTSQHIEIHEGTVLQAVRTCYNIYLASKNLINQTTAKATLTQMLNVIFARMENQALQEAKQLERERHRQHSPVTQHTDTESPTLQTHSNPPNRAASQAANGSVAPSTPSINVPPASATPTREGDGGNGRSPSAGQEGRGEQAEQEEQGPVYENPDPENGSHYCVPENEQTEADQATAAAAAAAAAQTARETVEDEDEEAPNYEEKAQEIVQSILQDVVNTVAGGHCLDPANLCKDSKESSGEGEPAEAEPEPAEAATDGVQNCIEDESTLGSDGEHVHANGIPGTPISATFTPSLPDDRLSVSSNDTQESGVAPGQPPGAKFSHILQKDAFLVFRSLCKLSMKPLSDGPPDPKSHELRSKVLSLQLLLSILQNAGPIFKTNEMFINAIKQYLCVALSKNGVSSVPEVFELSLSIFLTLLSHFKTHLKMQIEADVSHCHVEFVLQVFFKEIFLYILETSTSSYEHKWMVIQTLTRICADAQSVVDIYVNYDCDLNAANIFERLVNDLSKIAQGRAGHELGTTPLQELTLRKKGLECLVSILKCMVEWSKDQYVNPNSQTSLGQEKPSEQENTDTKAPETINRYGSINSLDSTASSGIGSYSTQMSGTDNPEQFEVLKQQKEIIEQGIDLFNKKPKRGIQYLQEQGMLGTTPEDLAQFLHQEERLDSTQVGEFLGDNDRFNKEVMYAYVDQMDFQGKDFVSALRMFLEGFRLPGEAQKIDRLMEKFAARYLECNQGQTLFASADTAYVLAYSIIMLTTDLHSPQVKNKMTKEQYIKMNRGINDSKDLPEEYLSAIYDEIAGKKIAMKETKELTMKSNKQSVASEKQRRLLYNVEMEQMAKTAKALMEAVSHVQAPFTSATHLEHVRPMFKLAWTPFLAAFSVGLQDCDDTEVASLCLEGIRCAIRIACIFSIQLERDAYVQALARFTLLTASSGITEMKQKNIDTIKTLITVAHTDGNYLGNSWHEIMKCISQLELAQLIGTGVKARYISGTVRGKEGFITSTKEQNNDEYLGLGPQPLSNNQQISKILVVQLCVICSTVGGTVDRKQIASIQESIGETSSQSVVVAVDRIFTGSTRLDGNAIVDFVRWLCAVSMDELASPTHPRMFSLQKIVEISYYNMGRIRLQWSRIWEVIGDHFNKVGCNSNEDVAIFAVDSLRQLSMKFLEKGELANFRFQKDFLRPFEHIMKKNRSPTIRDMVVRCIAQMVNSQAANIRSGWKNIFSVFHLAASDQDESIVELAFQTTGHIVTNVFEKHFAATIDSFQDAVKCLSEFACNASFPDTSMEAIRLIRHCAKYVSDRPQVSIRAWHPKRSNITSSGPDSGHRDSEPENSTCLLFLPQAFKDYTSDDMNVATEDRVWVRGWFPILFELSCIINRCKLDVRTRGLTVMFEVMKTYGHTFEKHWWQDLFRIVFRIFDNMKLPEQQTEVRSCPVQRCLIGSVPSTGPQQGSGLSEMDLCPQKAEWMTTTCNHALYAICDVFTQYFEALNDVLLDDILAQLYWCVQQDNEQLARSGTNCLENVVILNGEKFSPETWDKTCNCMLDIFITTIPHATPFPRSHWTYRAVPMTNTPSAVLTAPPQTTTGRATTAQAQELVRTAPGAGPPRVRAGLRTSVGPPASAPCHGRAPVCSTEVPEHRLFAALLIKCVVQLELIQTIDNIVFFPATSKKEDAENFAAAQVKLKLLKKTQGIFFVCVKLSLSSFKRDASHVADLPAETQDQGMYRYLTSQQLFKLLDCLLESHRFAKAFNSNNEQRTLLWKAGFKGKSKPNLLKQETSSLACGLRILFRMYTDESRQDAWEEVQRRLLNVCSEAVAYFLALTSESHREAWTNLLLLFLTKVLKISDERFKAHASRYYSLLCEIMQLDLIPELRAVLRKFYLRIGAVFHIAQLPEAE</sequence>
<feature type="non-terminal residue" evidence="10">
    <location>
        <position position="1"/>
    </location>
</feature>
<evidence type="ECO:0000313" key="10">
    <source>
        <dbReference type="EMBL" id="CAG00665.1"/>
    </source>
</evidence>
<dbReference type="KEGG" id="tng:GSTEN00019167G001"/>
<feature type="compositionally biased region" description="Polar residues" evidence="8">
    <location>
        <begin position="195"/>
        <end position="234"/>
    </location>
</feature>
<dbReference type="EMBL" id="CAAE01014605">
    <property type="protein sequence ID" value="CAG00665.1"/>
    <property type="molecule type" value="Genomic_DNA"/>
</dbReference>
<dbReference type="GO" id="GO:0005085">
    <property type="term" value="F:guanyl-nucleotide exchange factor activity"/>
    <property type="evidence" value="ECO:0007669"/>
    <property type="project" value="InterPro"/>
</dbReference>
<feature type="compositionally biased region" description="Basic and acidic residues" evidence="8">
    <location>
        <begin position="688"/>
        <end position="699"/>
    </location>
</feature>
<proteinExistence type="predicted"/>
<keyword evidence="5" id="KW-0963">Cytoplasm</keyword>
<dbReference type="CDD" id="cd00171">
    <property type="entry name" value="Sec7"/>
    <property type="match status" value="1"/>
</dbReference>
<evidence type="ECO:0000256" key="6">
    <source>
        <dbReference type="ARBA" id="ARBA00022927"/>
    </source>
</evidence>
<dbReference type="InterPro" id="IPR032691">
    <property type="entry name" value="Mon2/Sec7/BIG1-like_HUS"/>
</dbReference>
<dbReference type="Gene3D" id="1.10.1000.11">
    <property type="entry name" value="Arf Nucleotide-binding Site Opener,domain 2"/>
    <property type="match status" value="1"/>
</dbReference>
<dbReference type="PANTHER" id="PTHR10663">
    <property type="entry name" value="GUANYL-NUCLEOTIDE EXCHANGE FACTOR"/>
    <property type="match status" value="1"/>
</dbReference>
<dbReference type="SMART" id="SM00222">
    <property type="entry name" value="Sec7"/>
    <property type="match status" value="1"/>
</dbReference>
<dbReference type="PROSITE" id="PS50190">
    <property type="entry name" value="SEC7"/>
    <property type="match status" value="1"/>
</dbReference>
<evidence type="ECO:0000256" key="7">
    <source>
        <dbReference type="ARBA" id="ARBA00023136"/>
    </source>
</evidence>
<dbReference type="SUPFAM" id="SSF48425">
    <property type="entry name" value="Sec7 domain"/>
    <property type="match status" value="1"/>
</dbReference>
<dbReference type="GO" id="GO:0015031">
    <property type="term" value="P:protein transport"/>
    <property type="evidence" value="ECO:0007669"/>
    <property type="project" value="UniProtKB-KW"/>
</dbReference>
<dbReference type="InterPro" id="IPR023394">
    <property type="entry name" value="Sec7_C_sf"/>
</dbReference>
<organism evidence="10">
    <name type="scientific">Tetraodon nigroviridis</name>
    <name type="common">Spotted green pufferfish</name>
    <name type="synonym">Chelonodon nigroviridis</name>
    <dbReference type="NCBI Taxonomy" id="99883"/>
    <lineage>
        <taxon>Eukaryota</taxon>
        <taxon>Metazoa</taxon>
        <taxon>Chordata</taxon>
        <taxon>Craniata</taxon>
        <taxon>Vertebrata</taxon>
        <taxon>Euteleostomi</taxon>
        <taxon>Actinopterygii</taxon>
        <taxon>Neopterygii</taxon>
        <taxon>Teleostei</taxon>
        <taxon>Neoteleostei</taxon>
        <taxon>Acanthomorphata</taxon>
        <taxon>Eupercaria</taxon>
        <taxon>Tetraodontiformes</taxon>
        <taxon>Tetradontoidea</taxon>
        <taxon>Tetraodontidae</taxon>
        <taxon>Tetraodon</taxon>
    </lineage>
</organism>
<feature type="region of interest" description="Disordered" evidence="8">
    <location>
        <begin position="357"/>
        <end position="443"/>
    </location>
</feature>
<dbReference type="FunFam" id="1.10.220.20:FF:000002">
    <property type="entry name" value="Brefeldin A-inhibited guanine nucleotide-exchange protein 1"/>
    <property type="match status" value="1"/>
</dbReference>
<comment type="caution">
    <text evidence="10">The sequence shown here is derived from an EMBL/GenBank/DDBJ whole genome shotgun (WGS) entry which is preliminary data.</text>
</comment>
<keyword evidence="4" id="KW-0813">Transport</keyword>
<dbReference type="Pfam" id="PF01369">
    <property type="entry name" value="Sec7"/>
    <property type="match status" value="1"/>
</dbReference>
<feature type="compositionally biased region" description="Acidic residues" evidence="8">
    <location>
        <begin position="316"/>
        <end position="325"/>
    </location>
</feature>
<dbReference type="GO" id="GO:0005794">
    <property type="term" value="C:Golgi apparatus"/>
    <property type="evidence" value="ECO:0007669"/>
    <property type="project" value="UniProtKB-SubCell"/>
</dbReference>
<dbReference type="InterPro" id="IPR032629">
    <property type="entry name" value="DCB_dom"/>
</dbReference>
<dbReference type="OrthoDB" id="18431at2759"/>
<feature type="compositionally biased region" description="Polar residues" evidence="8">
    <location>
        <begin position="705"/>
        <end position="730"/>
    </location>
</feature>
<dbReference type="InterPro" id="IPR016024">
    <property type="entry name" value="ARM-type_fold"/>
</dbReference>
<accession>Q4SFB7</accession>
<dbReference type="InterPro" id="IPR035999">
    <property type="entry name" value="Sec7_dom_sf"/>
</dbReference>
<dbReference type="Pfam" id="PF12783">
    <property type="entry name" value="Sec7-like_HUS"/>
    <property type="match status" value="1"/>
</dbReference>
<dbReference type="PANTHER" id="PTHR10663:SF137">
    <property type="entry name" value="BREFELDIN A-INHIBITED GUANINE NUCLEOTIDE-EXCHANGE PROTEIN 1"/>
    <property type="match status" value="1"/>
</dbReference>
<reference evidence="10" key="2">
    <citation type="submission" date="2004-02" db="EMBL/GenBank/DDBJ databases">
        <authorList>
            <consortium name="Genoscope"/>
            <consortium name="Whitehead Institute Centre for Genome Research"/>
        </authorList>
    </citation>
    <scope>NUCLEOTIDE SEQUENCE</scope>
</reference>
<dbReference type="GO" id="GO:0016020">
    <property type="term" value="C:membrane"/>
    <property type="evidence" value="ECO:0007669"/>
    <property type="project" value="UniProtKB-SubCell"/>
</dbReference>
<comment type="subcellular location">
    <subcellularLocation>
        <location evidence="2">Cytoplasm</location>
    </subcellularLocation>
    <subcellularLocation>
        <location evidence="3">Golgi apparatus</location>
        <location evidence="3">trans-Golgi network</location>
    </subcellularLocation>
    <subcellularLocation>
        <location evidence="1">Membrane</location>
    </subcellularLocation>
</comment>
<dbReference type="GO" id="GO:0032012">
    <property type="term" value="P:regulation of ARF protein signal transduction"/>
    <property type="evidence" value="ECO:0007669"/>
    <property type="project" value="InterPro"/>
</dbReference>
<reference evidence="10" key="1">
    <citation type="journal article" date="2004" name="Nature">
        <title>Genome duplication in the teleost fish Tetraodon nigroviridis reveals the early vertebrate proto-karyotype.</title>
        <authorList>
            <person name="Jaillon O."/>
            <person name="Aury J.-M."/>
            <person name="Brunet F."/>
            <person name="Petit J.-L."/>
            <person name="Stange-Thomann N."/>
            <person name="Mauceli E."/>
            <person name="Bouneau L."/>
            <person name="Fischer C."/>
            <person name="Ozouf-Costaz C."/>
            <person name="Bernot A."/>
            <person name="Nicaud S."/>
            <person name="Jaffe D."/>
            <person name="Fisher S."/>
            <person name="Lutfalla G."/>
            <person name="Dossat C."/>
            <person name="Segurens B."/>
            <person name="Dasilva C."/>
            <person name="Salanoubat M."/>
            <person name="Levy M."/>
            <person name="Boudet N."/>
            <person name="Castellano S."/>
            <person name="Anthouard V."/>
            <person name="Jubin C."/>
            <person name="Castelli V."/>
            <person name="Katinka M."/>
            <person name="Vacherie B."/>
            <person name="Biemont C."/>
            <person name="Skalli Z."/>
            <person name="Cattolico L."/>
            <person name="Poulain J."/>
            <person name="De Berardinis V."/>
            <person name="Cruaud C."/>
            <person name="Duprat S."/>
            <person name="Brottier P."/>
            <person name="Coutanceau J.-P."/>
            <person name="Gouzy J."/>
            <person name="Parra G."/>
            <person name="Lardier G."/>
            <person name="Chapple C."/>
            <person name="McKernan K.J."/>
            <person name="McEwan P."/>
            <person name="Bosak S."/>
            <person name="Kellis M."/>
            <person name="Volff J.-N."/>
            <person name="Guigo R."/>
            <person name="Zody M.C."/>
            <person name="Mesirov J."/>
            <person name="Lindblad-Toh K."/>
            <person name="Birren B."/>
            <person name="Nusbaum C."/>
            <person name="Kahn D."/>
            <person name="Robinson-Rechavi M."/>
            <person name="Laudet V."/>
            <person name="Schachter V."/>
            <person name="Quetier F."/>
            <person name="Saurin W."/>
            <person name="Scarpelli C."/>
            <person name="Wincker P."/>
            <person name="Lander E.S."/>
            <person name="Weissenbach J."/>
            <person name="Roest Crollius H."/>
        </authorList>
    </citation>
    <scope>NUCLEOTIDE SEQUENCE [LARGE SCALE GENOMIC DNA]</scope>
</reference>
<name>Q4SFB7_TETNG</name>
<evidence type="ECO:0000256" key="8">
    <source>
        <dbReference type="SAM" id="MobiDB-lite"/>
    </source>
</evidence>
<feature type="compositionally biased region" description="Basic and acidic residues" evidence="8">
    <location>
        <begin position="1"/>
        <end position="16"/>
    </location>
</feature>
<feature type="compositionally biased region" description="Low complexity" evidence="8">
    <location>
        <begin position="296"/>
        <end position="313"/>
    </location>
</feature>
<dbReference type="Gene3D" id="1.10.220.20">
    <property type="match status" value="1"/>
</dbReference>
<keyword evidence="7" id="KW-0472">Membrane</keyword>
<evidence type="ECO:0000259" key="9">
    <source>
        <dbReference type="PROSITE" id="PS50190"/>
    </source>
</evidence>
<evidence type="ECO:0000256" key="2">
    <source>
        <dbReference type="ARBA" id="ARBA00004496"/>
    </source>
</evidence>
<dbReference type="Pfam" id="PF09324">
    <property type="entry name" value="Sec7-like_HDS"/>
    <property type="match status" value="1"/>
</dbReference>
<feature type="region of interest" description="Disordered" evidence="8">
    <location>
        <begin position="184"/>
        <end position="327"/>
    </location>
</feature>